<sequence>MAIHSSSSFFCFSRKYHSKRFNQDRGSSLPS</sequence>
<accession>A0A0A8YSU0</accession>
<dbReference type="AlphaFoldDB" id="A0A0A8YSU0"/>
<reference evidence="1" key="2">
    <citation type="journal article" date="2015" name="Data Brief">
        <title>Shoot transcriptome of the giant reed, Arundo donax.</title>
        <authorList>
            <person name="Barrero R.A."/>
            <person name="Guerrero F.D."/>
            <person name="Moolhuijzen P."/>
            <person name="Goolsby J.A."/>
            <person name="Tidwell J."/>
            <person name="Bellgard S.E."/>
            <person name="Bellgard M.I."/>
        </authorList>
    </citation>
    <scope>NUCLEOTIDE SEQUENCE</scope>
    <source>
        <tissue evidence="1">Shoot tissue taken approximately 20 cm above the soil surface</tissue>
    </source>
</reference>
<protein>
    <submittedName>
        <fullName evidence="1">Uncharacterized protein</fullName>
    </submittedName>
</protein>
<organism evidence="1">
    <name type="scientific">Arundo donax</name>
    <name type="common">Giant reed</name>
    <name type="synonym">Donax arundinaceus</name>
    <dbReference type="NCBI Taxonomy" id="35708"/>
    <lineage>
        <taxon>Eukaryota</taxon>
        <taxon>Viridiplantae</taxon>
        <taxon>Streptophyta</taxon>
        <taxon>Embryophyta</taxon>
        <taxon>Tracheophyta</taxon>
        <taxon>Spermatophyta</taxon>
        <taxon>Magnoliopsida</taxon>
        <taxon>Liliopsida</taxon>
        <taxon>Poales</taxon>
        <taxon>Poaceae</taxon>
        <taxon>PACMAD clade</taxon>
        <taxon>Arundinoideae</taxon>
        <taxon>Arundineae</taxon>
        <taxon>Arundo</taxon>
    </lineage>
</organism>
<dbReference type="EMBL" id="GBRH01268279">
    <property type="protein sequence ID" value="JAD29616.1"/>
    <property type="molecule type" value="Transcribed_RNA"/>
</dbReference>
<reference evidence="1" key="1">
    <citation type="submission" date="2014-09" db="EMBL/GenBank/DDBJ databases">
        <authorList>
            <person name="Magalhaes I.L.F."/>
            <person name="Oliveira U."/>
            <person name="Santos F.R."/>
            <person name="Vidigal T.H.D.A."/>
            <person name="Brescovit A.D."/>
            <person name="Santos A.J."/>
        </authorList>
    </citation>
    <scope>NUCLEOTIDE SEQUENCE</scope>
    <source>
        <tissue evidence="1">Shoot tissue taken approximately 20 cm above the soil surface</tissue>
    </source>
</reference>
<name>A0A0A8YSU0_ARUDO</name>
<proteinExistence type="predicted"/>
<evidence type="ECO:0000313" key="1">
    <source>
        <dbReference type="EMBL" id="JAD29616.1"/>
    </source>
</evidence>